<dbReference type="CDD" id="cd00801">
    <property type="entry name" value="INT_P4_C"/>
    <property type="match status" value="1"/>
</dbReference>
<keyword evidence="2" id="KW-0229">DNA integration</keyword>
<proteinExistence type="inferred from homology"/>
<dbReference type="EMBL" id="RCWN01000001">
    <property type="protein sequence ID" value="RLQ87079.1"/>
    <property type="molecule type" value="Genomic_DNA"/>
</dbReference>
<keyword evidence="3" id="KW-0238">DNA-binding</keyword>
<evidence type="ECO:0000256" key="3">
    <source>
        <dbReference type="ARBA" id="ARBA00023125"/>
    </source>
</evidence>
<reference evidence="6 7" key="1">
    <citation type="submission" date="2018-10" db="EMBL/GenBank/DDBJ databases">
        <title>Notoacmeibacter sp. M2BS9Y-3-1, whole genome shotgun sequence.</title>
        <authorList>
            <person name="Tuo L."/>
        </authorList>
    </citation>
    <scope>NUCLEOTIDE SEQUENCE [LARGE SCALE GENOMIC DNA]</scope>
    <source>
        <strain evidence="6 7">M2BS9Y-3-1</strain>
    </source>
</reference>
<dbReference type="PANTHER" id="PTHR30629">
    <property type="entry name" value="PROPHAGE INTEGRASE"/>
    <property type="match status" value="1"/>
</dbReference>
<dbReference type="GO" id="GO:0003677">
    <property type="term" value="F:DNA binding"/>
    <property type="evidence" value="ECO:0007669"/>
    <property type="project" value="UniProtKB-KW"/>
</dbReference>
<dbReference type="AlphaFoldDB" id="A0A3L7J9B8"/>
<keyword evidence="7" id="KW-1185">Reference proteome</keyword>
<dbReference type="Pfam" id="PF00589">
    <property type="entry name" value="Phage_integrase"/>
    <property type="match status" value="1"/>
</dbReference>
<dbReference type="PROSITE" id="PS51898">
    <property type="entry name" value="TYR_RECOMBINASE"/>
    <property type="match status" value="1"/>
</dbReference>
<dbReference type="SUPFAM" id="SSF56349">
    <property type="entry name" value="DNA breaking-rejoining enzymes"/>
    <property type="match status" value="1"/>
</dbReference>
<dbReference type="Gene3D" id="3.30.160.390">
    <property type="entry name" value="Integrase, DNA-binding domain"/>
    <property type="match status" value="1"/>
</dbReference>
<evidence type="ECO:0000256" key="2">
    <source>
        <dbReference type="ARBA" id="ARBA00022908"/>
    </source>
</evidence>
<dbReference type="InterPro" id="IPR002104">
    <property type="entry name" value="Integrase_catalytic"/>
</dbReference>
<dbReference type="InterPro" id="IPR010998">
    <property type="entry name" value="Integrase_recombinase_N"/>
</dbReference>
<comment type="caution">
    <text evidence="6">The sequence shown here is derived from an EMBL/GenBank/DDBJ whole genome shotgun (WGS) entry which is preliminary data.</text>
</comment>
<accession>A0A3L7J9B8</accession>
<dbReference type="GO" id="GO:0006310">
    <property type="term" value="P:DNA recombination"/>
    <property type="evidence" value="ECO:0007669"/>
    <property type="project" value="UniProtKB-KW"/>
</dbReference>
<dbReference type="Proteomes" id="UP000281094">
    <property type="component" value="Unassembled WGS sequence"/>
</dbReference>
<name>A0A3L7J9B8_9HYPH</name>
<dbReference type="Pfam" id="PF13356">
    <property type="entry name" value="Arm-DNA-bind_3"/>
    <property type="match status" value="1"/>
</dbReference>
<dbReference type="RefSeq" id="WP_121644047.1">
    <property type="nucleotide sequence ID" value="NZ_RCWN01000001.1"/>
</dbReference>
<keyword evidence="4" id="KW-0233">DNA recombination</keyword>
<organism evidence="6 7">
    <name type="scientific">Notoacmeibacter ruber</name>
    <dbReference type="NCBI Taxonomy" id="2670375"/>
    <lineage>
        <taxon>Bacteria</taxon>
        <taxon>Pseudomonadati</taxon>
        <taxon>Pseudomonadota</taxon>
        <taxon>Alphaproteobacteria</taxon>
        <taxon>Hyphomicrobiales</taxon>
        <taxon>Notoacmeibacteraceae</taxon>
        <taxon>Notoacmeibacter</taxon>
    </lineage>
</organism>
<dbReference type="Gene3D" id="1.10.150.130">
    <property type="match status" value="1"/>
</dbReference>
<comment type="similarity">
    <text evidence="1">Belongs to the 'phage' integrase family.</text>
</comment>
<dbReference type="PANTHER" id="PTHR30629:SF2">
    <property type="entry name" value="PROPHAGE INTEGRASE INTS-RELATED"/>
    <property type="match status" value="1"/>
</dbReference>
<protein>
    <submittedName>
        <fullName evidence="6">Site-specific integrase</fullName>
    </submittedName>
</protein>
<evidence type="ECO:0000256" key="4">
    <source>
        <dbReference type="ARBA" id="ARBA00023172"/>
    </source>
</evidence>
<dbReference type="InterPro" id="IPR038488">
    <property type="entry name" value="Integrase_DNA-bd_sf"/>
</dbReference>
<evidence type="ECO:0000259" key="5">
    <source>
        <dbReference type="PROSITE" id="PS51898"/>
    </source>
</evidence>
<evidence type="ECO:0000313" key="6">
    <source>
        <dbReference type="EMBL" id="RLQ87079.1"/>
    </source>
</evidence>
<evidence type="ECO:0000256" key="1">
    <source>
        <dbReference type="ARBA" id="ARBA00008857"/>
    </source>
</evidence>
<gene>
    <name evidence="6" type="ORF">D8780_01465</name>
</gene>
<sequence length="419" mass="46269">MAKALTAAAVEKYRPEEARREIPDGGLTGLYLVIQPSGRKSWAVRYRHGGRPRKATIGNYPAFDLKAARDAGAAMLRAASEGRDPASEKAEAKTLAGVEAEDTIEKQVEIFLDRHVSRNRSSHEVERLLRKEVMRPWKAKRLPEITRGDVVRLLDDIVDRPAPYTANRVLANLNKFGNWCVSRGLIDANFCAGVAKPSSETKRDRVLNDRELALVWRAAGAMGFPFGPLYQLLVLTGQRREEVAGMRWGEIDLDNGTWTIPRERAKNDTAHLVHLSPPALDILKSVPRIKVDGRSSEYVFTTTGKSTVSGFSRAKAKLDEKIADIVEEDEADPVAAWRVHDLRRTAASGMAGLGIGVAVVEKVLNHTSGTFGGIVSVYQRHEFLEERRRALEAWAAHVVGLMEAKPSNVLEMKIGAKGN</sequence>
<feature type="domain" description="Tyr recombinase" evidence="5">
    <location>
        <begin position="202"/>
        <end position="392"/>
    </location>
</feature>
<evidence type="ECO:0000313" key="7">
    <source>
        <dbReference type="Proteomes" id="UP000281094"/>
    </source>
</evidence>
<dbReference type="InterPro" id="IPR011010">
    <property type="entry name" value="DNA_brk_join_enz"/>
</dbReference>
<dbReference type="InterPro" id="IPR013762">
    <property type="entry name" value="Integrase-like_cat_sf"/>
</dbReference>
<dbReference type="GO" id="GO:0015074">
    <property type="term" value="P:DNA integration"/>
    <property type="evidence" value="ECO:0007669"/>
    <property type="project" value="UniProtKB-KW"/>
</dbReference>
<dbReference type="Gene3D" id="1.10.443.10">
    <property type="entry name" value="Intergrase catalytic core"/>
    <property type="match status" value="1"/>
</dbReference>
<dbReference type="InterPro" id="IPR050808">
    <property type="entry name" value="Phage_Integrase"/>
</dbReference>
<dbReference type="InterPro" id="IPR025166">
    <property type="entry name" value="Integrase_DNA_bind_dom"/>
</dbReference>